<dbReference type="InterPro" id="IPR017853">
    <property type="entry name" value="GH"/>
</dbReference>
<comment type="caution">
    <text evidence="1">The sequence shown here is derived from an EMBL/GenBank/DDBJ whole genome shotgun (WGS) entry which is preliminary data.</text>
</comment>
<dbReference type="EMBL" id="JAAZSR010000189">
    <property type="protein sequence ID" value="NKX51211.1"/>
    <property type="molecule type" value="Genomic_DNA"/>
</dbReference>
<dbReference type="Proteomes" id="UP000523795">
    <property type="component" value="Unassembled WGS sequence"/>
</dbReference>
<name>A0ABX1JQ52_9MICC</name>
<keyword evidence="2" id="KW-1185">Reference proteome</keyword>
<dbReference type="Gene3D" id="3.20.20.80">
    <property type="entry name" value="Glycosidases"/>
    <property type="match status" value="1"/>
</dbReference>
<accession>A0ABX1JQ52</accession>
<dbReference type="Gene3D" id="3.40.50.2000">
    <property type="entry name" value="Glycogen Phosphorylase B"/>
    <property type="match status" value="1"/>
</dbReference>
<reference evidence="1 2" key="1">
    <citation type="submission" date="2020-04" db="EMBL/GenBank/DDBJ databases">
        <authorList>
            <person name="Liu S."/>
        </authorList>
    </citation>
    <scope>NUCLEOTIDE SEQUENCE [LARGE SCALE GENOMIC DNA]</scope>
    <source>
        <strain evidence="1 2">CGMCC 1.15091</strain>
    </source>
</reference>
<feature type="non-terminal residue" evidence="1">
    <location>
        <position position="1"/>
    </location>
</feature>
<dbReference type="SUPFAM" id="SSF51445">
    <property type="entry name" value="(Trans)glycosidases"/>
    <property type="match status" value="1"/>
</dbReference>
<gene>
    <name evidence="1" type="ORF">HER39_11675</name>
</gene>
<dbReference type="SUPFAM" id="SSF53756">
    <property type="entry name" value="UDP-Glycosyltransferase/glycogen phosphorylase"/>
    <property type="match status" value="1"/>
</dbReference>
<evidence type="ECO:0000313" key="1">
    <source>
        <dbReference type="EMBL" id="NKX51211.1"/>
    </source>
</evidence>
<evidence type="ECO:0000313" key="2">
    <source>
        <dbReference type="Proteomes" id="UP000523795"/>
    </source>
</evidence>
<dbReference type="Pfam" id="PF13692">
    <property type="entry name" value="Glyco_trans_1_4"/>
    <property type="match status" value="1"/>
</dbReference>
<organism evidence="1 2">
    <name type="scientific">Arthrobacter deserti</name>
    <dbReference type="NCBI Taxonomy" id="1742687"/>
    <lineage>
        <taxon>Bacteria</taxon>
        <taxon>Bacillati</taxon>
        <taxon>Actinomycetota</taxon>
        <taxon>Actinomycetes</taxon>
        <taxon>Micrococcales</taxon>
        <taxon>Micrococcaceae</taxon>
        <taxon>Arthrobacter</taxon>
    </lineage>
</organism>
<proteinExistence type="predicted"/>
<sequence length="611" mass="66752">RRHIVLDLALGHELDLQRPFLRALERAGGADLLGLQPVRVDILGLDYYCHSEWWYDGQGSHSPSPHPLGFARLAEQYGSRYGLPMLLTETNLRGLPSDRASWLRYTLEQYEQAVARGVPLRGYCWFPYVDSCDWDPLLARPARRADPVGVVGPGGGSDRVRTSFTAVWEAAAAGAPSAALPAYRFQAPCDVQLRGLLPQMAHWDWQDPPEEDAIPPVRTTTTEGASMPTQSVLVVLSHLRWTWVWQWPQHLVSRFAAGRDEAGARTWFVEEPVAGDVDSPVLEHKQLDGITRVWLVVPRRAGQDDPGSDAARARPYAELLRGLLQDQGRECPDVLLYTPMALDIARALDPGQLYYDVMDNLAAFQDAPGGLRMRQHRLLAGADVVFAGGRSLQREISAHRQDCHLFPSGVETAHYAASRQLRRQRGTTGPKVAGYVGVIDERVDLELLGGLALALPDWIIRVVGPLTKIAPGSLPAAPNLEYPGMVSYPQLPEVMAGFDVGLMPFALNEATRPISPTKTLEYLAAGLPVVSTRVPDVVAGYAGSVRFAGDAGGFAAACRAVVTDSIEERDRGSAVLRAEQDWDRIAADMAALMRTASDAGQGRTDTARTTA</sequence>
<protein>
    <submittedName>
        <fullName evidence="1">Glycosyltransferase</fullName>
    </submittedName>
</protein>